<gene>
    <name evidence="1" type="ORF">FHR84_004183</name>
</gene>
<dbReference type="Proteomes" id="UP000548304">
    <property type="component" value="Unassembled WGS sequence"/>
</dbReference>
<sequence length="138" mass="15620">MTWIDSIEVAAKTGSEDEAVTVDRLFLGMAGREFRMDEQHVFGNNDTAHVVFGPTGNTDSAKWNDPRRPRLAMTDLDVFPSYVRLEGDDGWLVESFVVTVESRFGERRKFANPNVEGEGLWLDELSGKYLYLKDVKGE</sequence>
<evidence type="ECO:0000313" key="2">
    <source>
        <dbReference type="Proteomes" id="UP000548304"/>
    </source>
</evidence>
<keyword evidence="2" id="KW-1185">Reference proteome</keyword>
<name>A0A852Z646_9ACTN</name>
<accession>A0A852Z646</accession>
<dbReference type="EMBL" id="JACBYW010000009">
    <property type="protein sequence ID" value="NYH80815.1"/>
    <property type="molecule type" value="Genomic_DNA"/>
</dbReference>
<evidence type="ECO:0000313" key="1">
    <source>
        <dbReference type="EMBL" id="NYH80815.1"/>
    </source>
</evidence>
<dbReference type="RefSeq" id="WP_179537122.1">
    <property type="nucleotide sequence ID" value="NZ_JACBYW010000009.1"/>
</dbReference>
<dbReference type="AlphaFoldDB" id="A0A852Z646"/>
<reference evidence="1 2" key="1">
    <citation type="submission" date="2020-07" db="EMBL/GenBank/DDBJ databases">
        <title>Genomic Encyclopedia of Type Strains, Phase III (KMG-III): the genomes of soil and plant-associated and newly described type strains.</title>
        <authorList>
            <person name="Whitman W."/>
        </authorList>
    </citation>
    <scope>NUCLEOTIDE SEQUENCE [LARGE SCALE GENOMIC DNA]</scope>
    <source>
        <strain evidence="1 2">CECT 8576</strain>
    </source>
</reference>
<protein>
    <submittedName>
        <fullName evidence="1">Uncharacterized protein</fullName>
    </submittedName>
</protein>
<organism evidence="1 2">
    <name type="scientific">Actinopolyspora biskrensis</name>
    <dbReference type="NCBI Taxonomy" id="1470178"/>
    <lineage>
        <taxon>Bacteria</taxon>
        <taxon>Bacillati</taxon>
        <taxon>Actinomycetota</taxon>
        <taxon>Actinomycetes</taxon>
        <taxon>Actinopolysporales</taxon>
        <taxon>Actinopolysporaceae</taxon>
        <taxon>Actinopolyspora</taxon>
    </lineage>
</organism>
<comment type="caution">
    <text evidence="1">The sequence shown here is derived from an EMBL/GenBank/DDBJ whole genome shotgun (WGS) entry which is preliminary data.</text>
</comment>
<proteinExistence type="predicted"/>